<dbReference type="Gene3D" id="1.10.10.10">
    <property type="entry name" value="Winged helix-like DNA-binding domain superfamily/Winged helix DNA-binding domain"/>
    <property type="match status" value="1"/>
</dbReference>
<dbReference type="InterPro" id="IPR013249">
    <property type="entry name" value="RNA_pol_sigma70_r4_t2"/>
</dbReference>
<dbReference type="InterPro" id="IPR007627">
    <property type="entry name" value="RNA_pol_sigma70_r2"/>
</dbReference>
<dbReference type="Pfam" id="PF08281">
    <property type="entry name" value="Sigma70_r4_2"/>
    <property type="match status" value="1"/>
</dbReference>
<dbReference type="SUPFAM" id="SSF88946">
    <property type="entry name" value="Sigma2 domain of RNA polymerase sigma factors"/>
    <property type="match status" value="1"/>
</dbReference>
<evidence type="ECO:0000313" key="8">
    <source>
        <dbReference type="EMBL" id="OGY86928.1"/>
    </source>
</evidence>
<name>A0A1G2BCH6_9BACT</name>
<dbReference type="GO" id="GO:0016987">
    <property type="term" value="F:sigma factor activity"/>
    <property type="evidence" value="ECO:0007669"/>
    <property type="project" value="UniProtKB-KW"/>
</dbReference>
<evidence type="ECO:0008006" key="10">
    <source>
        <dbReference type="Google" id="ProtNLM"/>
    </source>
</evidence>
<organism evidence="8 9">
    <name type="scientific">Candidatus Kerfeldbacteria bacterium RIFOXYB2_FULL_38_14</name>
    <dbReference type="NCBI Taxonomy" id="1798547"/>
    <lineage>
        <taxon>Bacteria</taxon>
        <taxon>Candidatus Kerfeldiibacteriota</taxon>
    </lineage>
</organism>
<evidence type="ECO:0000256" key="4">
    <source>
        <dbReference type="ARBA" id="ARBA00023125"/>
    </source>
</evidence>
<feature type="domain" description="RNA polymerase sigma-70 region 2" evidence="6">
    <location>
        <begin position="12"/>
        <end position="78"/>
    </location>
</feature>
<evidence type="ECO:0000256" key="5">
    <source>
        <dbReference type="ARBA" id="ARBA00023163"/>
    </source>
</evidence>
<evidence type="ECO:0000313" key="9">
    <source>
        <dbReference type="Proteomes" id="UP000176420"/>
    </source>
</evidence>
<dbReference type="Gene3D" id="1.10.1740.10">
    <property type="match status" value="1"/>
</dbReference>
<dbReference type="InterPro" id="IPR014284">
    <property type="entry name" value="RNA_pol_sigma-70_dom"/>
</dbReference>
<dbReference type="AlphaFoldDB" id="A0A1G2BCH6"/>
<feature type="domain" description="RNA polymerase sigma factor 70 region 4 type 2" evidence="7">
    <location>
        <begin position="97"/>
        <end position="149"/>
    </location>
</feature>
<dbReference type="GO" id="GO:0003677">
    <property type="term" value="F:DNA binding"/>
    <property type="evidence" value="ECO:0007669"/>
    <property type="project" value="UniProtKB-KW"/>
</dbReference>
<dbReference type="Pfam" id="PF04542">
    <property type="entry name" value="Sigma70_r2"/>
    <property type="match status" value="1"/>
</dbReference>
<evidence type="ECO:0000256" key="2">
    <source>
        <dbReference type="ARBA" id="ARBA00023015"/>
    </source>
</evidence>
<evidence type="ECO:0000259" key="7">
    <source>
        <dbReference type="Pfam" id="PF08281"/>
    </source>
</evidence>
<dbReference type="InterPro" id="IPR039425">
    <property type="entry name" value="RNA_pol_sigma-70-like"/>
</dbReference>
<dbReference type="InterPro" id="IPR013325">
    <property type="entry name" value="RNA_pol_sigma_r2"/>
</dbReference>
<comment type="caution">
    <text evidence="8">The sequence shown here is derived from an EMBL/GenBank/DDBJ whole genome shotgun (WGS) entry which is preliminary data.</text>
</comment>
<dbReference type="InterPro" id="IPR036388">
    <property type="entry name" value="WH-like_DNA-bd_sf"/>
</dbReference>
<sequence length="156" mass="18900">MNKLMDQLLAEYSTLYDYVYRYVRVRVSNEDVCRDLVADIFLKAVEKIQYFDASKGSLRQWITGITKHHLLNHWKREKHTFALEDFDLPIMPKFDQLEFDQLIDHLPQHIQQLLTWRYVDDLTYEQIADVTGRTPAALRKYFSRLYKKLRNEYEAY</sequence>
<evidence type="ECO:0000259" key="6">
    <source>
        <dbReference type="Pfam" id="PF04542"/>
    </source>
</evidence>
<evidence type="ECO:0000256" key="1">
    <source>
        <dbReference type="ARBA" id="ARBA00010641"/>
    </source>
</evidence>
<dbReference type="NCBIfam" id="TIGR02937">
    <property type="entry name" value="sigma70-ECF"/>
    <property type="match status" value="1"/>
</dbReference>
<dbReference type="PANTHER" id="PTHR43133:SF8">
    <property type="entry name" value="RNA POLYMERASE SIGMA FACTOR HI_1459-RELATED"/>
    <property type="match status" value="1"/>
</dbReference>
<keyword evidence="5" id="KW-0804">Transcription</keyword>
<reference evidence="8 9" key="1">
    <citation type="journal article" date="2016" name="Nat. Commun.">
        <title>Thousands of microbial genomes shed light on interconnected biogeochemical processes in an aquifer system.</title>
        <authorList>
            <person name="Anantharaman K."/>
            <person name="Brown C.T."/>
            <person name="Hug L.A."/>
            <person name="Sharon I."/>
            <person name="Castelle C.J."/>
            <person name="Probst A.J."/>
            <person name="Thomas B.C."/>
            <person name="Singh A."/>
            <person name="Wilkins M.J."/>
            <person name="Karaoz U."/>
            <person name="Brodie E.L."/>
            <person name="Williams K.H."/>
            <person name="Hubbard S.S."/>
            <person name="Banfield J.F."/>
        </authorList>
    </citation>
    <scope>NUCLEOTIDE SEQUENCE [LARGE SCALE GENOMIC DNA]</scope>
</reference>
<comment type="similarity">
    <text evidence="1">Belongs to the sigma-70 factor family. ECF subfamily.</text>
</comment>
<proteinExistence type="inferred from homology"/>
<evidence type="ECO:0000256" key="3">
    <source>
        <dbReference type="ARBA" id="ARBA00023082"/>
    </source>
</evidence>
<gene>
    <name evidence="8" type="ORF">A2319_00080</name>
</gene>
<protein>
    <recommendedName>
        <fullName evidence="10">RNA polymerase sigma-70 region 2 domain-containing protein</fullName>
    </recommendedName>
</protein>
<keyword evidence="2" id="KW-0805">Transcription regulation</keyword>
<dbReference type="InterPro" id="IPR013324">
    <property type="entry name" value="RNA_pol_sigma_r3/r4-like"/>
</dbReference>
<dbReference type="Proteomes" id="UP000176420">
    <property type="component" value="Unassembled WGS sequence"/>
</dbReference>
<keyword evidence="3" id="KW-0731">Sigma factor</keyword>
<accession>A0A1G2BCH6</accession>
<dbReference type="EMBL" id="MHKI01000014">
    <property type="protein sequence ID" value="OGY86928.1"/>
    <property type="molecule type" value="Genomic_DNA"/>
</dbReference>
<dbReference type="PANTHER" id="PTHR43133">
    <property type="entry name" value="RNA POLYMERASE ECF-TYPE SIGMA FACTO"/>
    <property type="match status" value="1"/>
</dbReference>
<dbReference type="SUPFAM" id="SSF88659">
    <property type="entry name" value="Sigma3 and sigma4 domains of RNA polymerase sigma factors"/>
    <property type="match status" value="1"/>
</dbReference>
<dbReference type="GO" id="GO:0006352">
    <property type="term" value="P:DNA-templated transcription initiation"/>
    <property type="evidence" value="ECO:0007669"/>
    <property type="project" value="InterPro"/>
</dbReference>
<keyword evidence="4" id="KW-0238">DNA-binding</keyword>